<evidence type="ECO:0000256" key="3">
    <source>
        <dbReference type="RuleBase" id="RU367021"/>
    </source>
</evidence>
<keyword evidence="1 3" id="KW-0808">Transferase</keyword>
<dbReference type="InterPro" id="IPR011004">
    <property type="entry name" value="Trimer_LpxA-like_sf"/>
</dbReference>
<dbReference type="PROSITE" id="PS00101">
    <property type="entry name" value="HEXAPEP_TRANSFERASES"/>
    <property type="match status" value="1"/>
</dbReference>
<dbReference type="PANTHER" id="PTHR43017">
    <property type="entry name" value="GALACTOSIDE O-ACETYLTRANSFERASE"/>
    <property type="match status" value="1"/>
</dbReference>
<evidence type="ECO:0000313" key="5">
    <source>
        <dbReference type="Proteomes" id="UP001500740"/>
    </source>
</evidence>
<evidence type="ECO:0000256" key="2">
    <source>
        <dbReference type="ARBA" id="ARBA00022737"/>
    </source>
</evidence>
<comment type="similarity">
    <text evidence="3">Belongs to the transferase hexapeptide repeat family.</text>
</comment>
<organism evidence="4 5">
    <name type="scientific">Alkalibacillus silvisoli</name>
    <dbReference type="NCBI Taxonomy" id="392823"/>
    <lineage>
        <taxon>Bacteria</taxon>
        <taxon>Bacillati</taxon>
        <taxon>Bacillota</taxon>
        <taxon>Bacilli</taxon>
        <taxon>Bacillales</taxon>
        <taxon>Bacillaceae</taxon>
        <taxon>Alkalibacillus</taxon>
    </lineage>
</organism>
<dbReference type="InterPro" id="IPR018357">
    <property type="entry name" value="Hexapep_transf_CS"/>
</dbReference>
<keyword evidence="3" id="KW-0012">Acyltransferase</keyword>
<dbReference type="PANTHER" id="PTHR43017:SF1">
    <property type="entry name" value="ACETYLTRANSFERASE YJL218W-RELATED"/>
    <property type="match status" value="1"/>
</dbReference>
<dbReference type="EC" id="2.3.1.-" evidence="3"/>
<comment type="caution">
    <text evidence="4">The sequence shown here is derived from an EMBL/GenBank/DDBJ whole genome shotgun (WGS) entry which is preliminary data.</text>
</comment>
<protein>
    <recommendedName>
        <fullName evidence="3">Acetyltransferase</fullName>
        <ecNumber evidence="3">2.3.1.-</ecNumber>
    </recommendedName>
</protein>
<dbReference type="EMBL" id="BAAACZ010000017">
    <property type="protein sequence ID" value="GAA0464658.1"/>
    <property type="molecule type" value="Genomic_DNA"/>
</dbReference>
<evidence type="ECO:0000313" key="4">
    <source>
        <dbReference type="EMBL" id="GAA0464658.1"/>
    </source>
</evidence>
<dbReference type="InterPro" id="IPR001451">
    <property type="entry name" value="Hexapep"/>
</dbReference>
<dbReference type="SUPFAM" id="SSF51161">
    <property type="entry name" value="Trimeric LpxA-like enzymes"/>
    <property type="match status" value="1"/>
</dbReference>
<name>A0ABN1A0M4_9BACI</name>
<evidence type="ECO:0000256" key="1">
    <source>
        <dbReference type="ARBA" id="ARBA00022679"/>
    </source>
</evidence>
<dbReference type="Gene3D" id="2.160.10.10">
    <property type="entry name" value="Hexapeptide repeat proteins"/>
    <property type="match status" value="1"/>
</dbReference>
<dbReference type="Proteomes" id="UP001500740">
    <property type="component" value="Unassembled WGS sequence"/>
</dbReference>
<keyword evidence="5" id="KW-1185">Reference proteome</keyword>
<accession>A0ABN1A0M4</accession>
<dbReference type="InterPro" id="IPR039369">
    <property type="entry name" value="LacA-like"/>
</dbReference>
<gene>
    <name evidence="4" type="ORF">GCM10008935_20490</name>
</gene>
<keyword evidence="2" id="KW-0677">Repeat</keyword>
<proteinExistence type="inferred from homology"/>
<reference evidence="4 5" key="1">
    <citation type="journal article" date="2019" name="Int. J. Syst. Evol. Microbiol.">
        <title>The Global Catalogue of Microorganisms (GCM) 10K type strain sequencing project: providing services to taxonomists for standard genome sequencing and annotation.</title>
        <authorList>
            <consortium name="The Broad Institute Genomics Platform"/>
            <consortium name="The Broad Institute Genome Sequencing Center for Infectious Disease"/>
            <person name="Wu L."/>
            <person name="Ma J."/>
        </authorList>
    </citation>
    <scope>NUCLEOTIDE SEQUENCE [LARGE SCALE GENOMIC DNA]</scope>
    <source>
        <strain evidence="4 5">JCM 14193</strain>
    </source>
</reference>
<sequence>MLDGYNIWIGGGAIVNPGVHVGNNVVIASGAVITKDIEDNVFVGGNPAKIIKQIET</sequence>
<dbReference type="Pfam" id="PF00132">
    <property type="entry name" value="Hexapep"/>
    <property type="match status" value="1"/>
</dbReference>